<dbReference type="InterPro" id="IPR008928">
    <property type="entry name" value="6-hairpin_glycosidase_sf"/>
</dbReference>
<comment type="caution">
    <text evidence="3">The sequence shown here is derived from an EMBL/GenBank/DDBJ whole genome shotgun (WGS) entry which is preliminary data.</text>
</comment>
<keyword evidence="2" id="KW-0472">Membrane</keyword>
<dbReference type="InterPro" id="IPR012341">
    <property type="entry name" value="6hp_glycosidase-like_sf"/>
</dbReference>
<dbReference type="Pfam" id="PF07470">
    <property type="entry name" value="Glyco_hydro_88"/>
    <property type="match status" value="1"/>
</dbReference>
<keyword evidence="2" id="KW-1133">Transmembrane helix</keyword>
<dbReference type="PANTHER" id="PTHR33886">
    <property type="entry name" value="UNSATURATED RHAMNOGALACTURONAN HYDROLASE (EUROFUNG)"/>
    <property type="match status" value="1"/>
</dbReference>
<feature type="transmembrane region" description="Helical" evidence="2">
    <location>
        <begin position="6"/>
        <end position="26"/>
    </location>
</feature>
<name>A0A3N9P4E8_9BACL</name>
<dbReference type="SUPFAM" id="SSF48208">
    <property type="entry name" value="Six-hairpin glycosidases"/>
    <property type="match status" value="1"/>
</dbReference>
<dbReference type="GO" id="GO:0016787">
    <property type="term" value="F:hydrolase activity"/>
    <property type="evidence" value="ECO:0007669"/>
    <property type="project" value="UniProtKB-KW"/>
</dbReference>
<accession>A0A3N9P4E8</accession>
<evidence type="ECO:0000313" key="4">
    <source>
        <dbReference type="Proteomes" id="UP000282529"/>
    </source>
</evidence>
<evidence type="ECO:0000256" key="2">
    <source>
        <dbReference type="SAM" id="Phobius"/>
    </source>
</evidence>
<sequence>MVIQLLLYLILAIVVIAIAIDLIPVWKSWFGRIHIGRYSDKRVWSRALTVRGLSWLSRMPAIKVTDNTRLIVLDMLRGNYTKSAIQHWQEAALLLGLNEYLRHNDDPAARQSIMKFLDSKLDGGGRWKEQPKHVDTAILAYAILSLDFIDSDRYEPAIHAIWELIREHLGGDGTVNYRQSMKGYRYVDTVGFICPFLVAYGLKYDQPECIDLAVKQIVEYEQYGMLESHHIPVHAYKVENRVPLGLYGWGRGLGWFAVGLIDAWSQLPPGHRHKPVLERSVETYARAVMRFQHPDGSWKWTVTRGECRPDSSAAATLSWFLLGASAIDRISAECRLSAETAMQYLMGVTRRSGAVDFSQGDTKDIGVYSMLFDVLPFTQGYAIRTINRYLNTFHKKGEPR</sequence>
<organism evidence="3 4">
    <name type="scientific">Paenibacillus rhizophilus</name>
    <dbReference type="NCBI Taxonomy" id="1850366"/>
    <lineage>
        <taxon>Bacteria</taxon>
        <taxon>Bacillati</taxon>
        <taxon>Bacillota</taxon>
        <taxon>Bacilli</taxon>
        <taxon>Bacillales</taxon>
        <taxon>Paenibacillaceae</taxon>
        <taxon>Paenibacillus</taxon>
    </lineage>
</organism>
<dbReference type="AlphaFoldDB" id="A0A3N9P4E8"/>
<keyword evidence="4" id="KW-1185">Reference proteome</keyword>
<dbReference type="InterPro" id="IPR052043">
    <property type="entry name" value="PolySaccharide_Degr_Enz"/>
</dbReference>
<dbReference type="GO" id="GO:0005975">
    <property type="term" value="P:carbohydrate metabolic process"/>
    <property type="evidence" value="ECO:0007669"/>
    <property type="project" value="InterPro"/>
</dbReference>
<reference evidence="3 4" key="1">
    <citation type="submission" date="2018-11" db="EMBL/GenBank/DDBJ databases">
        <title>Genome sequence of strain 7197.</title>
        <authorList>
            <person name="Gao J."/>
            <person name="Sun J."/>
        </authorList>
    </citation>
    <scope>NUCLEOTIDE SEQUENCE [LARGE SCALE GENOMIC DNA]</scope>
    <source>
        <strain evidence="3 4">7197</strain>
    </source>
</reference>
<proteinExistence type="predicted"/>
<dbReference type="OrthoDB" id="9807186at2"/>
<dbReference type="PANTHER" id="PTHR33886:SF8">
    <property type="entry name" value="UNSATURATED RHAMNOGALACTURONAN HYDROLASE (EUROFUNG)"/>
    <property type="match status" value="1"/>
</dbReference>
<dbReference type="InterPro" id="IPR010905">
    <property type="entry name" value="Glyco_hydro_88"/>
</dbReference>
<evidence type="ECO:0000313" key="3">
    <source>
        <dbReference type="EMBL" id="RQW10645.1"/>
    </source>
</evidence>
<dbReference type="Gene3D" id="1.50.10.10">
    <property type="match status" value="1"/>
</dbReference>
<dbReference type="RefSeq" id="WP_124696393.1">
    <property type="nucleotide sequence ID" value="NZ_JBHUFE010000010.1"/>
</dbReference>
<keyword evidence="1" id="KW-0378">Hydrolase</keyword>
<evidence type="ECO:0000256" key="1">
    <source>
        <dbReference type="ARBA" id="ARBA00022801"/>
    </source>
</evidence>
<gene>
    <name evidence="3" type="ORF">EH198_15440</name>
</gene>
<protein>
    <submittedName>
        <fullName evidence="3">Uncharacterized protein</fullName>
    </submittedName>
</protein>
<dbReference type="EMBL" id="RQPI01000008">
    <property type="protein sequence ID" value="RQW10645.1"/>
    <property type="molecule type" value="Genomic_DNA"/>
</dbReference>
<dbReference type="Proteomes" id="UP000282529">
    <property type="component" value="Unassembled WGS sequence"/>
</dbReference>
<keyword evidence="2" id="KW-0812">Transmembrane</keyword>